<evidence type="ECO:0000313" key="3">
    <source>
        <dbReference type="EMBL" id="KAK1853003.1"/>
    </source>
</evidence>
<sequence length="496" mass="55005">MAAESVGLAASVAGLLSLGLQVTEGIVKYVDAFDCRQEDLAWAKLRNDSLRITLRAIEASLPSLRNQHQEYVEAAIQNIEACKEKLSFVESLRLELIDSTTSTSKLRLETGKKRLMYPFRRPKLQQLAQSLQQANDLLELTLTGFNLGISNCNKERLSAIEQSARLQAAEIQILRSQAAATRQPVLRMENQLSALQTHVNLAVDSVASHSGSMVSSFHELSHAVQTDIRRSKEVVQSQLFQQQEKLRSLEKLLEGLQSHGGQMKATPFLYHRIAGKQAALQAFRDAKLPIQLKRQRVSHAEASSGSWNGHRVTSEPLGYNPLTGGLCSCHRLRRTTTRKEVHLGHVRIATELETQGHWANCPLSNSLEKRRFTIGLRFTGFTGILKSVIDLSLISTFGTGGYSIGPNLACYPTVDFESDPGALVISLMGQSSYFCKAQDADLFMKACLKRLITLIENNRMCPSAVDGRNRSFMHHAAMMVSFPSFSSVEVRLTVIL</sequence>
<comment type="caution">
    <text evidence="3">The sequence shown here is derived from an EMBL/GenBank/DDBJ whole genome shotgun (WGS) entry which is preliminary data.</text>
</comment>
<keyword evidence="4" id="KW-1185">Reference proteome</keyword>
<feature type="coiled-coil region" evidence="1">
    <location>
        <begin position="232"/>
        <end position="259"/>
    </location>
</feature>
<accession>A0AAD9AS00</accession>
<dbReference type="EMBL" id="JAQOWY010000063">
    <property type="protein sequence ID" value="KAK1853003.1"/>
    <property type="molecule type" value="Genomic_DNA"/>
</dbReference>
<name>A0AAD9AS00_9PEZI</name>
<evidence type="ECO:0000256" key="1">
    <source>
        <dbReference type="SAM" id="Coils"/>
    </source>
</evidence>
<keyword evidence="2" id="KW-0732">Signal</keyword>
<feature type="chain" id="PRO_5042292724" description="Fungal N-terminal domain-containing protein" evidence="2">
    <location>
        <begin position="26"/>
        <end position="496"/>
    </location>
</feature>
<gene>
    <name evidence="3" type="ORF">CCHR01_04353</name>
</gene>
<protein>
    <recommendedName>
        <fullName evidence="5">Fungal N-terminal domain-containing protein</fullName>
    </recommendedName>
</protein>
<keyword evidence="1" id="KW-0175">Coiled coil</keyword>
<proteinExistence type="predicted"/>
<evidence type="ECO:0008006" key="5">
    <source>
        <dbReference type="Google" id="ProtNLM"/>
    </source>
</evidence>
<evidence type="ECO:0000256" key="2">
    <source>
        <dbReference type="SAM" id="SignalP"/>
    </source>
</evidence>
<dbReference type="Proteomes" id="UP001243330">
    <property type="component" value="Unassembled WGS sequence"/>
</dbReference>
<reference evidence="3" key="1">
    <citation type="submission" date="2023-01" db="EMBL/GenBank/DDBJ databases">
        <title>Colletotrichum chrysophilum M932 genome sequence.</title>
        <authorList>
            <person name="Baroncelli R."/>
        </authorList>
    </citation>
    <scope>NUCLEOTIDE SEQUENCE</scope>
    <source>
        <strain evidence="3">M932</strain>
    </source>
</reference>
<organism evidence="3 4">
    <name type="scientific">Colletotrichum chrysophilum</name>
    <dbReference type="NCBI Taxonomy" id="1836956"/>
    <lineage>
        <taxon>Eukaryota</taxon>
        <taxon>Fungi</taxon>
        <taxon>Dikarya</taxon>
        <taxon>Ascomycota</taxon>
        <taxon>Pezizomycotina</taxon>
        <taxon>Sordariomycetes</taxon>
        <taxon>Hypocreomycetidae</taxon>
        <taxon>Glomerellales</taxon>
        <taxon>Glomerellaceae</taxon>
        <taxon>Colletotrichum</taxon>
        <taxon>Colletotrichum gloeosporioides species complex</taxon>
    </lineage>
</organism>
<evidence type="ECO:0000313" key="4">
    <source>
        <dbReference type="Proteomes" id="UP001243330"/>
    </source>
</evidence>
<dbReference type="AlphaFoldDB" id="A0AAD9AS00"/>
<feature type="signal peptide" evidence="2">
    <location>
        <begin position="1"/>
        <end position="25"/>
    </location>
</feature>